<feature type="compositionally biased region" description="Basic and acidic residues" evidence="1">
    <location>
        <begin position="7"/>
        <end position="18"/>
    </location>
</feature>
<feature type="region of interest" description="Disordered" evidence="1">
    <location>
        <begin position="1"/>
        <end position="22"/>
    </location>
</feature>
<comment type="caution">
    <text evidence="2">The sequence shown here is derived from an EMBL/GenBank/DDBJ whole genome shotgun (WGS) entry which is preliminary data.</text>
</comment>
<accession>A0AAP2RD85</accession>
<dbReference type="AlphaFoldDB" id="A0AAP2RD85"/>
<proteinExistence type="predicted"/>
<dbReference type="RefSeq" id="WP_230741820.1">
    <property type="nucleotide sequence ID" value="NZ_PGCK01000006.1"/>
</dbReference>
<gene>
    <name evidence="2" type="ORF">CUJ83_08225</name>
</gene>
<keyword evidence="3" id="KW-1185">Reference proteome</keyword>
<protein>
    <submittedName>
        <fullName evidence="2">Uncharacterized protein</fullName>
    </submittedName>
</protein>
<evidence type="ECO:0000313" key="2">
    <source>
        <dbReference type="EMBL" id="MCD1294982.1"/>
    </source>
</evidence>
<organism evidence="2 3">
    <name type="scientific">Methanooceanicella nereidis</name>
    <dbReference type="NCBI Taxonomy" id="2052831"/>
    <lineage>
        <taxon>Archaea</taxon>
        <taxon>Methanobacteriati</taxon>
        <taxon>Methanobacteriota</taxon>
        <taxon>Stenosarchaea group</taxon>
        <taxon>Methanomicrobia</taxon>
        <taxon>Methanocellales</taxon>
        <taxon>Methanocellaceae</taxon>
        <taxon>Methanooceanicella</taxon>
    </lineage>
</organism>
<name>A0AAP2RD85_9EURY</name>
<dbReference type="Proteomes" id="UP001320159">
    <property type="component" value="Unassembled WGS sequence"/>
</dbReference>
<evidence type="ECO:0000256" key="1">
    <source>
        <dbReference type="SAM" id="MobiDB-lite"/>
    </source>
</evidence>
<dbReference type="EMBL" id="PGCK01000006">
    <property type="protein sequence ID" value="MCD1294982.1"/>
    <property type="molecule type" value="Genomic_DNA"/>
</dbReference>
<reference evidence="2 3" key="1">
    <citation type="submission" date="2017-11" db="EMBL/GenBank/DDBJ databases">
        <title>Isolation and Characterization of Family Methanocellaceae Species from Potential Methane Hydrate Area Offshore Southwestern Taiwan.</title>
        <authorList>
            <person name="Zhang W.-L."/>
            <person name="Chen W.-C."/>
            <person name="Lai M.-C."/>
            <person name="Chen S.-C."/>
        </authorList>
    </citation>
    <scope>NUCLEOTIDE SEQUENCE [LARGE SCALE GENOMIC DNA]</scope>
    <source>
        <strain evidence="2 3">CWC-04</strain>
    </source>
</reference>
<evidence type="ECO:0000313" key="3">
    <source>
        <dbReference type="Proteomes" id="UP001320159"/>
    </source>
</evidence>
<sequence length="70" mass="8180">MTNVYNEEVKEADSKYQKEPTAQNELELEKAKLNFWKKKIESAPGDAEALKNLKYHQAEVERLESEIKLL</sequence>